<dbReference type="AlphaFoldDB" id="A0A9W6U2Q9"/>
<dbReference type="InterPro" id="IPR001461">
    <property type="entry name" value="Aspartic_peptidase_A1"/>
</dbReference>
<gene>
    <name evidence="6" type="ORF">Plil01_000979100</name>
</gene>
<comment type="caution">
    <text evidence="6">The sequence shown here is derived from an EMBL/GenBank/DDBJ whole genome shotgun (WGS) entry which is preliminary data.</text>
</comment>
<evidence type="ECO:0000256" key="3">
    <source>
        <dbReference type="ARBA" id="ARBA00022750"/>
    </source>
</evidence>
<dbReference type="Gene3D" id="2.40.70.10">
    <property type="entry name" value="Acid Proteases"/>
    <property type="match status" value="1"/>
</dbReference>
<dbReference type="Pfam" id="PF00026">
    <property type="entry name" value="Asp"/>
    <property type="match status" value="1"/>
</dbReference>
<dbReference type="OrthoDB" id="15189at2759"/>
<evidence type="ECO:0000256" key="4">
    <source>
        <dbReference type="SAM" id="MobiDB-lite"/>
    </source>
</evidence>
<reference evidence="6" key="1">
    <citation type="submission" date="2023-04" db="EMBL/GenBank/DDBJ databases">
        <title>Phytophthora lilii NBRC 32176.</title>
        <authorList>
            <person name="Ichikawa N."/>
            <person name="Sato H."/>
            <person name="Tonouchi N."/>
        </authorList>
    </citation>
    <scope>NUCLEOTIDE SEQUENCE</scope>
    <source>
        <strain evidence="6">NBRC 32176</strain>
    </source>
</reference>
<keyword evidence="3" id="KW-0378">Hydrolase</keyword>
<dbReference type="GO" id="GO:0006508">
    <property type="term" value="P:proteolysis"/>
    <property type="evidence" value="ECO:0007669"/>
    <property type="project" value="UniProtKB-KW"/>
</dbReference>
<evidence type="ECO:0000259" key="5">
    <source>
        <dbReference type="PROSITE" id="PS51767"/>
    </source>
</evidence>
<dbReference type="PANTHER" id="PTHR47966:SF51">
    <property type="entry name" value="BETA-SITE APP-CLEAVING ENZYME, ISOFORM A-RELATED"/>
    <property type="match status" value="1"/>
</dbReference>
<comment type="similarity">
    <text evidence="1">Belongs to the peptidase A1 family.</text>
</comment>
<keyword evidence="3" id="KW-0064">Aspartyl protease</keyword>
<name>A0A9W6U2Q9_9STRA</name>
<dbReference type="EMBL" id="BSXW01000500">
    <property type="protein sequence ID" value="GMF24020.1"/>
    <property type="molecule type" value="Genomic_DNA"/>
</dbReference>
<proteinExistence type="inferred from homology"/>
<organism evidence="6 7">
    <name type="scientific">Phytophthora lilii</name>
    <dbReference type="NCBI Taxonomy" id="2077276"/>
    <lineage>
        <taxon>Eukaryota</taxon>
        <taxon>Sar</taxon>
        <taxon>Stramenopiles</taxon>
        <taxon>Oomycota</taxon>
        <taxon>Peronosporomycetes</taxon>
        <taxon>Peronosporales</taxon>
        <taxon>Peronosporaceae</taxon>
        <taxon>Phytophthora</taxon>
    </lineage>
</organism>
<feature type="domain" description="Peptidase A1" evidence="5">
    <location>
        <begin position="1"/>
        <end position="168"/>
    </location>
</feature>
<evidence type="ECO:0000313" key="6">
    <source>
        <dbReference type="EMBL" id="GMF24020.1"/>
    </source>
</evidence>
<dbReference type="PROSITE" id="PS51767">
    <property type="entry name" value="PEPTIDASE_A1"/>
    <property type="match status" value="1"/>
</dbReference>
<dbReference type="SUPFAM" id="SSF50630">
    <property type="entry name" value="Acid proteases"/>
    <property type="match status" value="1"/>
</dbReference>
<sequence length="259" mass="29255">MGSQPRTCPDDVDLPARGRDDTDQRHLAGELHFVDIAIENTWSVPLQQINVGEQVIPIGKVALVATDTLYMVAPLEYVKTLARIFSAKEEQQGIYLVNCDAVTPDITLVVGSVPLVLFRTEYVLRWNDACLLALIGLQGAEECILGMPLLRKYYPVFDADEHHRFWRGQIEKTFVIVFKSSLHGRWNSARLVANYEPRLDVSKENSFAYFSCKSHESCLHPRRVISKSVCTRRPLIVRYIFHATANATTSRSVSTYQAA</sequence>
<keyword evidence="2" id="KW-0645">Protease</keyword>
<dbReference type="Proteomes" id="UP001165083">
    <property type="component" value="Unassembled WGS sequence"/>
</dbReference>
<dbReference type="InterPro" id="IPR033121">
    <property type="entry name" value="PEPTIDASE_A1"/>
</dbReference>
<protein>
    <submittedName>
        <fullName evidence="6">Unnamed protein product</fullName>
    </submittedName>
</protein>
<dbReference type="PANTHER" id="PTHR47966">
    <property type="entry name" value="BETA-SITE APP-CLEAVING ENZYME, ISOFORM A-RELATED"/>
    <property type="match status" value="1"/>
</dbReference>
<evidence type="ECO:0000256" key="1">
    <source>
        <dbReference type="ARBA" id="ARBA00007447"/>
    </source>
</evidence>
<keyword evidence="7" id="KW-1185">Reference proteome</keyword>
<feature type="region of interest" description="Disordered" evidence="4">
    <location>
        <begin position="1"/>
        <end position="21"/>
    </location>
</feature>
<evidence type="ECO:0000313" key="7">
    <source>
        <dbReference type="Proteomes" id="UP001165083"/>
    </source>
</evidence>
<accession>A0A9W6U2Q9</accession>
<dbReference type="GO" id="GO:0005764">
    <property type="term" value="C:lysosome"/>
    <property type="evidence" value="ECO:0007669"/>
    <property type="project" value="TreeGrafter"/>
</dbReference>
<evidence type="ECO:0000256" key="2">
    <source>
        <dbReference type="ARBA" id="ARBA00022670"/>
    </source>
</evidence>
<dbReference type="InterPro" id="IPR021109">
    <property type="entry name" value="Peptidase_aspartic_dom_sf"/>
</dbReference>
<dbReference type="GO" id="GO:0004190">
    <property type="term" value="F:aspartic-type endopeptidase activity"/>
    <property type="evidence" value="ECO:0007669"/>
    <property type="project" value="UniProtKB-KW"/>
</dbReference>